<accession>A0AA94S9E9</accession>
<name>A0AA94S9E9_9STRE</name>
<dbReference type="EMBL" id="LS483409">
    <property type="protein sequence ID" value="SQG78769.1"/>
    <property type="molecule type" value="Genomic_DNA"/>
</dbReference>
<evidence type="ECO:0000313" key="1">
    <source>
        <dbReference type="EMBL" id="SQG78769.1"/>
    </source>
</evidence>
<gene>
    <name evidence="1" type="ORF">NCTC13773_00550</name>
</gene>
<dbReference type="AlphaFoldDB" id="A0AA94S9E9"/>
<sequence length="75" mass="8621">MIQEVINENAFLKDENRRLNNELTKHYFATVAKANLLDIIIAEGYILPSTLDKCINQLDEIDQLEIRKAMTNGDN</sequence>
<dbReference type="Proteomes" id="UP000249013">
    <property type="component" value="Chromosome 1"/>
</dbReference>
<organism evidence="1 2">
    <name type="scientific">Streptococcus gallolyticus</name>
    <dbReference type="NCBI Taxonomy" id="315405"/>
    <lineage>
        <taxon>Bacteria</taxon>
        <taxon>Bacillati</taxon>
        <taxon>Bacillota</taxon>
        <taxon>Bacilli</taxon>
        <taxon>Lactobacillales</taxon>
        <taxon>Streptococcaceae</taxon>
        <taxon>Streptococcus</taxon>
    </lineage>
</organism>
<proteinExistence type="predicted"/>
<dbReference type="RefSeq" id="WP_077496279.1">
    <property type="nucleotide sequence ID" value="NZ_JAMXTD010000009.1"/>
</dbReference>
<protein>
    <submittedName>
        <fullName evidence="1">Phage protein</fullName>
    </submittedName>
</protein>
<evidence type="ECO:0000313" key="2">
    <source>
        <dbReference type="Proteomes" id="UP000249013"/>
    </source>
</evidence>
<reference evidence="1 2" key="1">
    <citation type="submission" date="2018-06" db="EMBL/GenBank/DDBJ databases">
        <authorList>
            <consortium name="Pathogen Informatics"/>
            <person name="Doyle S."/>
        </authorList>
    </citation>
    <scope>NUCLEOTIDE SEQUENCE [LARGE SCALE GENOMIC DNA]</scope>
    <source>
        <strain evidence="1 2">NCTC13773</strain>
    </source>
</reference>